<dbReference type="PANTHER" id="PTHR33445:SF1">
    <property type="entry name" value="ATP SYNTHASE SUBUNIT B"/>
    <property type="match status" value="1"/>
</dbReference>
<dbReference type="GO" id="GO:0012505">
    <property type="term" value="C:endomembrane system"/>
    <property type="evidence" value="ECO:0007669"/>
    <property type="project" value="UniProtKB-SubCell"/>
</dbReference>
<feature type="transmembrane region" description="Helical" evidence="15">
    <location>
        <begin position="15"/>
        <end position="34"/>
    </location>
</feature>
<dbReference type="Gene3D" id="6.10.250.1580">
    <property type="match status" value="1"/>
</dbReference>
<reference evidence="16" key="1">
    <citation type="submission" date="2018-05" db="EMBL/GenBank/DDBJ databases">
        <authorList>
            <person name="Lanie J.A."/>
            <person name="Ng W.-L."/>
            <person name="Kazmierczak K.M."/>
            <person name="Andrzejewski T.M."/>
            <person name="Davidsen T.M."/>
            <person name="Wayne K.J."/>
            <person name="Tettelin H."/>
            <person name="Glass J.I."/>
            <person name="Rusch D."/>
            <person name="Podicherti R."/>
            <person name="Tsui H.-C.T."/>
            <person name="Winkler M.E."/>
        </authorList>
    </citation>
    <scope>NUCLEOTIDE SEQUENCE</scope>
</reference>
<evidence type="ECO:0000256" key="4">
    <source>
        <dbReference type="ARBA" id="ARBA00022448"/>
    </source>
</evidence>
<dbReference type="InterPro" id="IPR005864">
    <property type="entry name" value="ATP_synth_F0_bsu_bac"/>
</dbReference>
<keyword evidence="6" id="KW-0138">CF(0)</keyword>
<dbReference type="GO" id="GO:0046961">
    <property type="term" value="F:proton-transporting ATPase activity, rotational mechanism"/>
    <property type="evidence" value="ECO:0007669"/>
    <property type="project" value="TreeGrafter"/>
</dbReference>
<evidence type="ECO:0000256" key="1">
    <source>
        <dbReference type="ARBA" id="ARBA00004167"/>
    </source>
</evidence>
<dbReference type="PANTHER" id="PTHR33445">
    <property type="entry name" value="ATP SYNTHASE SUBUNIT B', CHLOROPLASTIC"/>
    <property type="match status" value="1"/>
</dbReference>
<feature type="compositionally biased region" description="Basic and acidic residues" evidence="14">
    <location>
        <begin position="94"/>
        <end position="110"/>
    </location>
</feature>
<evidence type="ECO:0000256" key="12">
    <source>
        <dbReference type="ARBA" id="ARBA00023310"/>
    </source>
</evidence>
<evidence type="ECO:0000256" key="13">
    <source>
        <dbReference type="ARBA" id="ARBA00025198"/>
    </source>
</evidence>
<keyword evidence="7 15" id="KW-0812">Transmembrane</keyword>
<keyword evidence="9 15" id="KW-1133">Transmembrane helix</keyword>
<evidence type="ECO:0000256" key="8">
    <source>
        <dbReference type="ARBA" id="ARBA00022781"/>
    </source>
</evidence>
<comment type="similarity">
    <text evidence="3">Belongs to the ATPase B chain family.</text>
</comment>
<evidence type="ECO:0000313" key="16">
    <source>
        <dbReference type="EMBL" id="SVC21749.1"/>
    </source>
</evidence>
<keyword evidence="11 15" id="KW-0472">Membrane</keyword>
<keyword evidence="10" id="KW-0406">Ion transport</keyword>
<dbReference type="NCBIfam" id="TIGR01144">
    <property type="entry name" value="ATP_synt_b"/>
    <property type="match status" value="1"/>
</dbReference>
<comment type="subcellular location">
    <subcellularLocation>
        <location evidence="2">Endomembrane system</location>
    </subcellularLocation>
    <subcellularLocation>
        <location evidence="1">Membrane</location>
        <topology evidence="1">Single-pass membrane protein</topology>
    </subcellularLocation>
</comment>
<evidence type="ECO:0000256" key="10">
    <source>
        <dbReference type="ARBA" id="ARBA00023065"/>
    </source>
</evidence>
<dbReference type="GO" id="GO:0015986">
    <property type="term" value="P:proton motive force-driven ATP synthesis"/>
    <property type="evidence" value="ECO:0007669"/>
    <property type="project" value="InterPro"/>
</dbReference>
<dbReference type="HAMAP" id="MF_01398">
    <property type="entry name" value="ATP_synth_b_bprime"/>
    <property type="match status" value="1"/>
</dbReference>
<feature type="region of interest" description="Disordered" evidence="14">
    <location>
        <begin position="89"/>
        <end position="114"/>
    </location>
</feature>
<dbReference type="SUPFAM" id="SSF81573">
    <property type="entry name" value="F1F0 ATP synthase subunit B, membrane domain"/>
    <property type="match status" value="1"/>
</dbReference>
<dbReference type="InterPro" id="IPR050059">
    <property type="entry name" value="ATP_synthase_B_chain"/>
</dbReference>
<accession>A0A382KC41</accession>
<proteinExistence type="inferred from homology"/>
<dbReference type="GO" id="GO:0045259">
    <property type="term" value="C:proton-transporting ATP synthase complex"/>
    <property type="evidence" value="ECO:0007669"/>
    <property type="project" value="UniProtKB-KW"/>
</dbReference>
<dbReference type="InterPro" id="IPR028987">
    <property type="entry name" value="ATP_synth_B-like_membr_sf"/>
</dbReference>
<keyword evidence="5" id="KW-1003">Cell membrane</keyword>
<dbReference type="EMBL" id="UINC01079603">
    <property type="protein sequence ID" value="SVC21749.1"/>
    <property type="molecule type" value="Genomic_DNA"/>
</dbReference>
<keyword evidence="12" id="KW-0066">ATP synthesis</keyword>
<evidence type="ECO:0000256" key="11">
    <source>
        <dbReference type="ARBA" id="ARBA00023136"/>
    </source>
</evidence>
<sequence length="171" mass="19122">MGEAFSALGINLPQLIAQIVNFAVLLLILRFTLYKPILKMLDARRQKISEGLDAAESAREEASEAQASIEGQLDDARQQSQEILANAQQIATRIQDEARSESERSRETARGRATQEIALERDRAISELRGEFADITIAATERVIKQAVNRDDHERIIEETFAESDITEQGK</sequence>
<dbReference type="Pfam" id="PF00430">
    <property type="entry name" value="ATP-synt_B"/>
    <property type="match status" value="1"/>
</dbReference>
<dbReference type="CDD" id="cd06503">
    <property type="entry name" value="ATP-synt_Fo_b"/>
    <property type="match status" value="1"/>
</dbReference>
<evidence type="ECO:0008006" key="17">
    <source>
        <dbReference type="Google" id="ProtNLM"/>
    </source>
</evidence>
<evidence type="ECO:0000256" key="9">
    <source>
        <dbReference type="ARBA" id="ARBA00022989"/>
    </source>
</evidence>
<evidence type="ECO:0000256" key="5">
    <source>
        <dbReference type="ARBA" id="ARBA00022475"/>
    </source>
</evidence>
<evidence type="ECO:0000256" key="15">
    <source>
        <dbReference type="SAM" id="Phobius"/>
    </source>
</evidence>
<keyword evidence="4" id="KW-0813">Transport</keyword>
<evidence type="ECO:0000256" key="7">
    <source>
        <dbReference type="ARBA" id="ARBA00022692"/>
    </source>
</evidence>
<name>A0A382KC41_9ZZZZ</name>
<evidence type="ECO:0000256" key="2">
    <source>
        <dbReference type="ARBA" id="ARBA00004308"/>
    </source>
</evidence>
<dbReference type="InterPro" id="IPR002146">
    <property type="entry name" value="ATP_synth_b/b'su_bac/chlpt"/>
</dbReference>
<evidence type="ECO:0000256" key="14">
    <source>
        <dbReference type="SAM" id="MobiDB-lite"/>
    </source>
</evidence>
<organism evidence="16">
    <name type="scientific">marine metagenome</name>
    <dbReference type="NCBI Taxonomy" id="408172"/>
    <lineage>
        <taxon>unclassified sequences</taxon>
        <taxon>metagenomes</taxon>
        <taxon>ecological metagenomes</taxon>
    </lineage>
</organism>
<comment type="function">
    <text evidence="13">F(1)F(0) ATP synthase produces ATP from ADP in the presence of a proton or sodium gradient. F-type ATPases consist of two structural domains, F(1) containing the extramembraneous catalytic core and F(0) containing the membrane proton channel, linked together by a central stalk and a peripheral stalk. During catalysis, ATP synthesis in the catalytic domain of F(1) is coupled via a rotary mechanism of the central stalk subunits to proton translocation.</text>
</comment>
<evidence type="ECO:0000256" key="6">
    <source>
        <dbReference type="ARBA" id="ARBA00022547"/>
    </source>
</evidence>
<keyword evidence="8" id="KW-0375">Hydrogen ion transport</keyword>
<dbReference type="AlphaFoldDB" id="A0A382KC41"/>
<protein>
    <recommendedName>
        <fullName evidence="17">ATP synthase F0 subunit B</fullName>
    </recommendedName>
</protein>
<gene>
    <name evidence="16" type="ORF">METZ01_LOCUS274603</name>
</gene>
<evidence type="ECO:0000256" key="3">
    <source>
        <dbReference type="ARBA" id="ARBA00005513"/>
    </source>
</evidence>